<dbReference type="InterPro" id="IPR013083">
    <property type="entry name" value="Znf_RING/FYVE/PHD"/>
</dbReference>
<feature type="region of interest" description="Disordered" evidence="1">
    <location>
        <begin position="316"/>
        <end position="387"/>
    </location>
</feature>
<keyword evidence="4" id="KW-1185">Reference proteome</keyword>
<dbReference type="GO" id="GO:0006886">
    <property type="term" value="P:intracellular protein transport"/>
    <property type="evidence" value="ECO:0007669"/>
    <property type="project" value="InterPro"/>
</dbReference>
<dbReference type="Proteomes" id="UP000007110">
    <property type="component" value="Unassembled WGS sequence"/>
</dbReference>
<dbReference type="OrthoDB" id="420032at2759"/>
<dbReference type="Pfam" id="PF02318">
    <property type="entry name" value="FYVE_2"/>
    <property type="match status" value="1"/>
</dbReference>
<evidence type="ECO:0000313" key="3">
    <source>
        <dbReference type="EnsemblMetazoa" id="XP_030841176"/>
    </source>
</evidence>
<accession>A0A7M7NYI1</accession>
<feature type="compositionally biased region" description="Low complexity" evidence="1">
    <location>
        <begin position="365"/>
        <end position="381"/>
    </location>
</feature>
<sequence>MGNEMSEEGEGMPQHPTPIPYQTGRQLHDGVDSMMGRSLEGARGVGRGGSISPGTGGGTGVGRGGAVGGSGGGRSGMRGGAGISGGRGNGRGGTGGSMETRGGHGRGTGRGGGRGEAGPMGGQSGRRTGPIVSGSASVSPPHTSAASPAFIIPGRGRGRGDKVSTQGPDRGGVNTGPKPSSTAPRTSDRSRVQNKAAPPMNDQPPEADLSHLTEEERAHILAVLNRAKGLQERDEERVRNLEDDFTKYTKDIKRRASDASSVGEGLPNNLCPVCNRTELDECAIPGSAQEGLECTDCERPVCLQCGFYMPALASQSRERRKKLERGASFSSSDGERVRPPLHRGLSEQLSAPITSLQNQPLTEVSSSNSSLDRSQQQSPDSSSRKKYPYRDLSFPIITKPKKRNPVLTFISRIVTFLP</sequence>
<organism evidence="3 4">
    <name type="scientific">Strongylocentrotus purpuratus</name>
    <name type="common">Purple sea urchin</name>
    <dbReference type="NCBI Taxonomy" id="7668"/>
    <lineage>
        <taxon>Eukaryota</taxon>
        <taxon>Metazoa</taxon>
        <taxon>Echinodermata</taxon>
        <taxon>Eleutherozoa</taxon>
        <taxon>Echinozoa</taxon>
        <taxon>Echinoidea</taxon>
        <taxon>Euechinoidea</taxon>
        <taxon>Echinacea</taxon>
        <taxon>Camarodonta</taxon>
        <taxon>Echinidea</taxon>
        <taxon>Strongylocentrotidae</taxon>
        <taxon>Strongylocentrotus</taxon>
    </lineage>
</organism>
<feature type="compositionally biased region" description="Polar residues" evidence="1">
    <location>
        <begin position="134"/>
        <end position="146"/>
    </location>
</feature>
<feature type="compositionally biased region" description="Polar residues" evidence="1">
    <location>
        <begin position="347"/>
        <end position="364"/>
    </location>
</feature>
<protein>
    <recommendedName>
        <fullName evidence="2">RabBD domain-containing protein</fullName>
    </recommendedName>
</protein>
<dbReference type="EnsemblMetazoa" id="XM_030985316">
    <property type="protein sequence ID" value="XP_030841176"/>
    <property type="gene ID" value="LOC115923955"/>
</dbReference>
<dbReference type="Gene3D" id="3.30.40.10">
    <property type="entry name" value="Zinc/RING finger domain, C3HC4 (zinc finger)"/>
    <property type="match status" value="1"/>
</dbReference>
<dbReference type="PROSITE" id="PS50916">
    <property type="entry name" value="RABBD"/>
    <property type="match status" value="1"/>
</dbReference>
<dbReference type="InParanoid" id="A0A7M7NYI1"/>
<dbReference type="GO" id="GO:0031267">
    <property type="term" value="F:small GTPase binding"/>
    <property type="evidence" value="ECO:0007669"/>
    <property type="project" value="InterPro"/>
</dbReference>
<reference evidence="3" key="2">
    <citation type="submission" date="2021-01" db="UniProtKB">
        <authorList>
            <consortium name="EnsemblMetazoa"/>
        </authorList>
    </citation>
    <scope>IDENTIFICATION</scope>
</reference>
<dbReference type="KEGG" id="spu:115923955"/>
<dbReference type="GeneID" id="115923955"/>
<reference evidence="4" key="1">
    <citation type="submission" date="2015-02" db="EMBL/GenBank/DDBJ databases">
        <title>Genome sequencing for Strongylocentrotus purpuratus.</title>
        <authorList>
            <person name="Murali S."/>
            <person name="Liu Y."/>
            <person name="Vee V."/>
            <person name="English A."/>
            <person name="Wang M."/>
            <person name="Skinner E."/>
            <person name="Han Y."/>
            <person name="Muzny D.M."/>
            <person name="Worley K.C."/>
            <person name="Gibbs R.A."/>
        </authorList>
    </citation>
    <scope>NUCLEOTIDE SEQUENCE</scope>
</reference>
<dbReference type="InterPro" id="IPR010911">
    <property type="entry name" value="Rab_BD"/>
</dbReference>
<feature type="compositionally biased region" description="Gly residues" evidence="1">
    <location>
        <begin position="105"/>
        <end position="124"/>
    </location>
</feature>
<dbReference type="InterPro" id="IPR041282">
    <property type="entry name" value="FYVE_2"/>
</dbReference>
<proteinExistence type="predicted"/>
<dbReference type="RefSeq" id="XP_030841176.1">
    <property type="nucleotide sequence ID" value="XM_030985316.1"/>
</dbReference>
<dbReference type="SUPFAM" id="SSF57903">
    <property type="entry name" value="FYVE/PHD zinc finger"/>
    <property type="match status" value="1"/>
</dbReference>
<evidence type="ECO:0000313" key="4">
    <source>
        <dbReference type="Proteomes" id="UP000007110"/>
    </source>
</evidence>
<feature type="compositionally biased region" description="Acidic residues" evidence="1">
    <location>
        <begin position="1"/>
        <end position="10"/>
    </location>
</feature>
<dbReference type="OMA" id="HDDGERM"/>
<dbReference type="AlphaFoldDB" id="A0A7M7NYI1"/>
<feature type="compositionally biased region" description="Gly residues" evidence="1">
    <location>
        <begin position="43"/>
        <end position="96"/>
    </location>
</feature>
<dbReference type="InterPro" id="IPR011011">
    <property type="entry name" value="Znf_FYVE_PHD"/>
</dbReference>
<evidence type="ECO:0000256" key="1">
    <source>
        <dbReference type="SAM" id="MobiDB-lite"/>
    </source>
</evidence>
<name>A0A7M7NYI1_STRPU</name>
<feature type="region of interest" description="Disordered" evidence="1">
    <location>
        <begin position="1"/>
        <end position="212"/>
    </location>
</feature>
<feature type="domain" description="RabBD" evidence="2">
    <location>
        <begin position="206"/>
        <end position="263"/>
    </location>
</feature>
<evidence type="ECO:0000259" key="2">
    <source>
        <dbReference type="PROSITE" id="PS50916"/>
    </source>
</evidence>